<dbReference type="PANTHER" id="PTHR22930:SF259">
    <property type="entry name" value="OS08G0106900 PROTEIN"/>
    <property type="match status" value="1"/>
</dbReference>
<dbReference type="AlphaFoldDB" id="A0AAV9EVB3"/>
<dbReference type="PANTHER" id="PTHR22930">
    <property type="match status" value="1"/>
</dbReference>
<organism evidence="2 3">
    <name type="scientific">Acorus calamus</name>
    <name type="common">Sweet flag</name>
    <dbReference type="NCBI Taxonomy" id="4465"/>
    <lineage>
        <taxon>Eukaryota</taxon>
        <taxon>Viridiplantae</taxon>
        <taxon>Streptophyta</taxon>
        <taxon>Embryophyta</taxon>
        <taxon>Tracheophyta</taxon>
        <taxon>Spermatophyta</taxon>
        <taxon>Magnoliopsida</taxon>
        <taxon>Liliopsida</taxon>
        <taxon>Acoraceae</taxon>
        <taxon>Acorus</taxon>
    </lineage>
</organism>
<reference evidence="2" key="2">
    <citation type="submission" date="2023-06" db="EMBL/GenBank/DDBJ databases">
        <authorList>
            <person name="Ma L."/>
            <person name="Liu K.-W."/>
            <person name="Li Z."/>
            <person name="Hsiao Y.-Y."/>
            <person name="Qi Y."/>
            <person name="Fu T."/>
            <person name="Tang G."/>
            <person name="Zhang D."/>
            <person name="Sun W.-H."/>
            <person name="Liu D.-K."/>
            <person name="Li Y."/>
            <person name="Chen G.-Z."/>
            <person name="Liu X.-D."/>
            <person name="Liao X.-Y."/>
            <person name="Jiang Y.-T."/>
            <person name="Yu X."/>
            <person name="Hao Y."/>
            <person name="Huang J."/>
            <person name="Zhao X.-W."/>
            <person name="Ke S."/>
            <person name="Chen Y.-Y."/>
            <person name="Wu W.-L."/>
            <person name="Hsu J.-L."/>
            <person name="Lin Y.-F."/>
            <person name="Huang M.-D."/>
            <person name="Li C.-Y."/>
            <person name="Huang L."/>
            <person name="Wang Z.-W."/>
            <person name="Zhao X."/>
            <person name="Zhong W.-Y."/>
            <person name="Peng D.-H."/>
            <person name="Ahmad S."/>
            <person name="Lan S."/>
            <person name="Zhang J.-S."/>
            <person name="Tsai W.-C."/>
            <person name="Van De Peer Y."/>
            <person name="Liu Z.-J."/>
        </authorList>
    </citation>
    <scope>NUCLEOTIDE SEQUENCE</scope>
    <source>
        <strain evidence="2">CP</strain>
        <tissue evidence="2">Leaves</tissue>
    </source>
</reference>
<gene>
    <name evidence="2" type="ORF">QJS10_CPA05g01775</name>
</gene>
<dbReference type="InterPro" id="IPR058353">
    <property type="entry name" value="DUF8040"/>
</dbReference>
<reference evidence="2" key="1">
    <citation type="journal article" date="2023" name="Nat. Commun.">
        <title>Diploid and tetraploid genomes of Acorus and the evolution of monocots.</title>
        <authorList>
            <person name="Ma L."/>
            <person name="Liu K.W."/>
            <person name="Li Z."/>
            <person name="Hsiao Y.Y."/>
            <person name="Qi Y."/>
            <person name="Fu T."/>
            <person name="Tang G.D."/>
            <person name="Zhang D."/>
            <person name="Sun W.H."/>
            <person name="Liu D.K."/>
            <person name="Li Y."/>
            <person name="Chen G.Z."/>
            <person name="Liu X.D."/>
            <person name="Liao X.Y."/>
            <person name="Jiang Y.T."/>
            <person name="Yu X."/>
            <person name="Hao Y."/>
            <person name="Huang J."/>
            <person name="Zhao X.W."/>
            <person name="Ke S."/>
            <person name="Chen Y.Y."/>
            <person name="Wu W.L."/>
            <person name="Hsu J.L."/>
            <person name="Lin Y.F."/>
            <person name="Huang M.D."/>
            <person name="Li C.Y."/>
            <person name="Huang L."/>
            <person name="Wang Z.W."/>
            <person name="Zhao X."/>
            <person name="Zhong W.Y."/>
            <person name="Peng D.H."/>
            <person name="Ahmad S."/>
            <person name="Lan S."/>
            <person name="Zhang J.S."/>
            <person name="Tsai W.C."/>
            <person name="Van de Peer Y."/>
            <person name="Liu Z.J."/>
        </authorList>
    </citation>
    <scope>NUCLEOTIDE SEQUENCE</scope>
    <source>
        <strain evidence="2">CP</strain>
    </source>
</reference>
<dbReference type="InterPro" id="IPR045249">
    <property type="entry name" value="HARBI1-like"/>
</dbReference>
<dbReference type="Proteomes" id="UP001180020">
    <property type="component" value="Unassembled WGS sequence"/>
</dbReference>
<evidence type="ECO:0000313" key="2">
    <source>
        <dbReference type="EMBL" id="KAK1316889.1"/>
    </source>
</evidence>
<comment type="caution">
    <text evidence="2">The sequence shown here is derived from an EMBL/GenBank/DDBJ whole genome shotgun (WGS) entry which is preliminary data.</text>
</comment>
<keyword evidence="3" id="KW-1185">Reference proteome</keyword>
<proteinExistence type="predicted"/>
<sequence>MKDTRHVSSTEQLVIFLHAIGHGVPNRVLSERFQHSGETISRHFNAGLRAVVELRRTSFNYNKLEWGFIHNAIAAIDGTHIPPLVLKSKASRYRNRKGWTNVMGVCSFNFQFLYIVAGWEGSTADIKVLRWALESGGFHVPQEQVEDAGDEEIDASIPLQFNDINRERSFDVLKKRWPILDEMPNYPYDTQVKIIIATMRMEDALISEFEEDNVEIEHKHMSPTYPTPV</sequence>
<evidence type="ECO:0000313" key="3">
    <source>
        <dbReference type="Proteomes" id="UP001180020"/>
    </source>
</evidence>
<dbReference type="EMBL" id="JAUJYO010000005">
    <property type="protein sequence ID" value="KAK1316889.1"/>
    <property type="molecule type" value="Genomic_DNA"/>
</dbReference>
<name>A0AAV9EVB3_ACOCL</name>
<feature type="domain" description="DUF8040" evidence="1">
    <location>
        <begin position="2"/>
        <end position="52"/>
    </location>
</feature>
<accession>A0AAV9EVB3</accession>
<evidence type="ECO:0000259" key="1">
    <source>
        <dbReference type="Pfam" id="PF26138"/>
    </source>
</evidence>
<protein>
    <recommendedName>
        <fullName evidence="1">DUF8040 domain-containing protein</fullName>
    </recommendedName>
</protein>
<dbReference type="Pfam" id="PF26138">
    <property type="entry name" value="DUF8040"/>
    <property type="match status" value="1"/>
</dbReference>